<keyword evidence="3" id="KW-1003">Cell membrane</keyword>
<evidence type="ECO:0000256" key="4">
    <source>
        <dbReference type="ARBA" id="ARBA00022692"/>
    </source>
</evidence>
<accession>A0A8J4H5A5</accession>
<feature type="transmembrane region" description="Helical" evidence="7">
    <location>
        <begin position="125"/>
        <end position="147"/>
    </location>
</feature>
<dbReference type="PROSITE" id="PS50928">
    <property type="entry name" value="ABC_TM1"/>
    <property type="match status" value="1"/>
</dbReference>
<reference evidence="9" key="1">
    <citation type="submission" date="2021-04" db="EMBL/GenBank/DDBJ databases">
        <title>Draft genome sequence of Xylanibacillus composti strain K13.</title>
        <authorList>
            <person name="Uke A."/>
            <person name="Chhe C."/>
            <person name="Baramee S."/>
            <person name="Kosugi A."/>
        </authorList>
    </citation>
    <scope>NUCLEOTIDE SEQUENCE</scope>
    <source>
        <strain evidence="9">K13</strain>
    </source>
</reference>
<dbReference type="GO" id="GO:0055085">
    <property type="term" value="P:transmembrane transport"/>
    <property type="evidence" value="ECO:0007669"/>
    <property type="project" value="InterPro"/>
</dbReference>
<evidence type="ECO:0000256" key="3">
    <source>
        <dbReference type="ARBA" id="ARBA00022475"/>
    </source>
</evidence>
<evidence type="ECO:0000259" key="8">
    <source>
        <dbReference type="PROSITE" id="PS50928"/>
    </source>
</evidence>
<gene>
    <name evidence="9" type="ORF">XYCOK13_19680</name>
</gene>
<evidence type="ECO:0000313" key="9">
    <source>
        <dbReference type="EMBL" id="GIQ69144.1"/>
    </source>
</evidence>
<feature type="transmembrane region" description="Helical" evidence="7">
    <location>
        <begin position="12"/>
        <end position="31"/>
    </location>
</feature>
<feature type="transmembrane region" description="Helical" evidence="7">
    <location>
        <begin position="72"/>
        <end position="98"/>
    </location>
</feature>
<dbReference type="EMBL" id="BOVK01000024">
    <property type="protein sequence ID" value="GIQ69144.1"/>
    <property type="molecule type" value="Genomic_DNA"/>
</dbReference>
<evidence type="ECO:0000313" key="10">
    <source>
        <dbReference type="Proteomes" id="UP000677918"/>
    </source>
</evidence>
<dbReference type="CDD" id="cd06261">
    <property type="entry name" value="TM_PBP2"/>
    <property type="match status" value="1"/>
</dbReference>
<evidence type="ECO:0000256" key="2">
    <source>
        <dbReference type="ARBA" id="ARBA00022448"/>
    </source>
</evidence>
<dbReference type="Gene3D" id="1.10.3720.10">
    <property type="entry name" value="MetI-like"/>
    <property type="match status" value="1"/>
</dbReference>
<evidence type="ECO:0000256" key="5">
    <source>
        <dbReference type="ARBA" id="ARBA00022989"/>
    </source>
</evidence>
<keyword evidence="4 7" id="KW-0812">Transmembrane</keyword>
<keyword evidence="2 7" id="KW-0813">Transport</keyword>
<keyword evidence="5 7" id="KW-1133">Transmembrane helix</keyword>
<name>A0A8J4H5A5_9BACL</name>
<evidence type="ECO:0000256" key="6">
    <source>
        <dbReference type="ARBA" id="ARBA00023136"/>
    </source>
</evidence>
<dbReference type="SUPFAM" id="SSF161098">
    <property type="entry name" value="MetI-like"/>
    <property type="match status" value="1"/>
</dbReference>
<dbReference type="InterPro" id="IPR000515">
    <property type="entry name" value="MetI-like"/>
</dbReference>
<evidence type="ECO:0000256" key="1">
    <source>
        <dbReference type="ARBA" id="ARBA00004651"/>
    </source>
</evidence>
<feature type="transmembrane region" description="Helical" evidence="7">
    <location>
        <begin position="237"/>
        <end position="255"/>
    </location>
</feature>
<dbReference type="AlphaFoldDB" id="A0A8J4H5A5"/>
<feature type="transmembrane region" description="Helical" evidence="7">
    <location>
        <begin position="206"/>
        <end position="225"/>
    </location>
</feature>
<keyword evidence="6 7" id="KW-0472">Membrane</keyword>
<feature type="transmembrane region" description="Helical" evidence="7">
    <location>
        <begin position="180"/>
        <end position="199"/>
    </location>
</feature>
<dbReference type="PANTHER" id="PTHR30043:SF1">
    <property type="entry name" value="ABC TRANSPORT SYSTEM PERMEASE PROTEIN P69"/>
    <property type="match status" value="1"/>
</dbReference>
<keyword evidence="10" id="KW-1185">Reference proteome</keyword>
<dbReference type="PANTHER" id="PTHR30043">
    <property type="entry name" value="PHOSPHONATES TRANSPORT SYSTEM PERMEASE PROTEIN"/>
    <property type="match status" value="1"/>
</dbReference>
<dbReference type="InterPro" id="IPR035906">
    <property type="entry name" value="MetI-like_sf"/>
</dbReference>
<comment type="subcellular location">
    <subcellularLocation>
        <location evidence="1 7">Cell membrane</location>
        <topology evidence="1 7">Multi-pass membrane protein</topology>
    </subcellularLocation>
</comment>
<protein>
    <submittedName>
        <fullName evidence="9">ABC transporter permease</fullName>
    </submittedName>
</protein>
<proteinExistence type="inferred from homology"/>
<sequence>MIRTYLDFHKKNLLTGLLLAIFIWSLFAVQWGPGLFHQGGRAALSQMLQGLIQPDFSGEILRLAFSAAWTTLAYAVAGMSLAIVIALVFGVFASGVLASGRSARTVQTVGFRSVLGFMRAIHELVWAWLFVAAIGLSPFAGIFAIAIPYGGILGRIFADMLQDVPDEPISALRSAGASKLQLLCYGYFPIALADMLSYLMYRFECAIRSSAIMSFIGLGGLGFQIQLSLHDLRYDQVWTFLFFLIGLVVLVDLWSQQLRKRLVA</sequence>
<dbReference type="Pfam" id="PF00528">
    <property type="entry name" value="BPD_transp_1"/>
    <property type="match status" value="1"/>
</dbReference>
<dbReference type="RefSeq" id="WP_213411949.1">
    <property type="nucleotide sequence ID" value="NZ_BOVK01000024.1"/>
</dbReference>
<evidence type="ECO:0000256" key="7">
    <source>
        <dbReference type="RuleBase" id="RU363032"/>
    </source>
</evidence>
<dbReference type="GO" id="GO:0005886">
    <property type="term" value="C:plasma membrane"/>
    <property type="evidence" value="ECO:0007669"/>
    <property type="project" value="UniProtKB-SubCell"/>
</dbReference>
<comment type="caution">
    <text evidence="9">The sequence shown here is derived from an EMBL/GenBank/DDBJ whole genome shotgun (WGS) entry which is preliminary data.</text>
</comment>
<dbReference type="Proteomes" id="UP000677918">
    <property type="component" value="Unassembled WGS sequence"/>
</dbReference>
<feature type="domain" description="ABC transmembrane type-1" evidence="8">
    <location>
        <begin position="68"/>
        <end position="255"/>
    </location>
</feature>
<comment type="similarity">
    <text evidence="7">Belongs to the binding-protein-dependent transport system permease family.</text>
</comment>
<organism evidence="9 10">
    <name type="scientific">Xylanibacillus composti</name>
    <dbReference type="NCBI Taxonomy" id="1572762"/>
    <lineage>
        <taxon>Bacteria</taxon>
        <taxon>Bacillati</taxon>
        <taxon>Bacillota</taxon>
        <taxon>Bacilli</taxon>
        <taxon>Bacillales</taxon>
        <taxon>Paenibacillaceae</taxon>
        <taxon>Xylanibacillus</taxon>
    </lineage>
</organism>